<dbReference type="PANTHER" id="PTHR12830:SF9">
    <property type="entry name" value="ANAPHASE-PROMOTING COMPLEX SUBUNIT 5"/>
    <property type="match status" value="1"/>
</dbReference>
<keyword evidence="6" id="KW-0131">Cell cycle</keyword>
<dbReference type="GO" id="GO:0031145">
    <property type="term" value="P:anaphase-promoting complex-dependent catabolic process"/>
    <property type="evidence" value="ECO:0007669"/>
    <property type="project" value="TreeGrafter"/>
</dbReference>
<evidence type="ECO:0000259" key="9">
    <source>
        <dbReference type="Pfam" id="PF12862"/>
    </source>
</evidence>
<dbReference type="InterPro" id="IPR037679">
    <property type="entry name" value="Apc5"/>
</dbReference>
<evidence type="ECO:0000256" key="6">
    <source>
        <dbReference type="ARBA" id="ARBA00023306"/>
    </source>
</evidence>
<reference evidence="11" key="1">
    <citation type="submission" date="2016-05" db="EMBL/GenBank/DDBJ databases">
        <title>Comparative genomics of biotechnologically important yeasts.</title>
        <authorList>
            <consortium name="DOE Joint Genome Institute"/>
            <person name="Riley R."/>
            <person name="Haridas S."/>
            <person name="Wolfe K.H."/>
            <person name="Lopes M.R."/>
            <person name="Hittinger C.T."/>
            <person name="Goker M."/>
            <person name="Salamov A."/>
            <person name="Wisecaver J."/>
            <person name="Long T.M."/>
            <person name="Aerts A.L."/>
            <person name="Barry K."/>
            <person name="Choi C."/>
            <person name="Clum A."/>
            <person name="Coughlan A.Y."/>
            <person name="Deshpande S."/>
            <person name="Douglass A.P."/>
            <person name="Hanson S.J."/>
            <person name="Klenk H.-P."/>
            <person name="Labutti K."/>
            <person name="Lapidus A."/>
            <person name="Lindquist E."/>
            <person name="Lipzen A."/>
            <person name="Meier-Kolthoff J.P."/>
            <person name="Ohm R.A."/>
            <person name="Otillar R.P."/>
            <person name="Pangilinan J."/>
            <person name="Peng Y."/>
            <person name="Rokas A."/>
            <person name="Rosa C.A."/>
            <person name="Scheuner C."/>
            <person name="Sibirny A.A."/>
            <person name="Slot J.C."/>
            <person name="Stielow J.B."/>
            <person name="Sun H."/>
            <person name="Kurtzman C.P."/>
            <person name="Blackwell M."/>
            <person name="Grigoriev I.V."/>
            <person name="Jeffries T.W."/>
        </authorList>
    </citation>
    <scope>NUCLEOTIDE SEQUENCE [LARGE SCALE GENOMIC DNA]</scope>
    <source>
        <strain evidence="11">NRRL Y-12698</strain>
    </source>
</reference>
<comment type="similarity">
    <text evidence="1">Belongs to the APC5 family.</text>
</comment>
<dbReference type="SUPFAM" id="SSF48452">
    <property type="entry name" value="TPR-like"/>
    <property type="match status" value="2"/>
</dbReference>
<feature type="domain" description="Anaphase-promoting complex subunit 5" evidence="9">
    <location>
        <begin position="285"/>
        <end position="374"/>
    </location>
</feature>
<dbReference type="PANTHER" id="PTHR12830">
    <property type="entry name" value="ANAPHASE-PROMOTING COMPLEX SUBUNIT 5"/>
    <property type="match status" value="1"/>
</dbReference>
<evidence type="ECO:0000256" key="1">
    <source>
        <dbReference type="ARBA" id="ARBA00007450"/>
    </source>
</evidence>
<dbReference type="UniPathway" id="UPA00143"/>
<evidence type="ECO:0000256" key="4">
    <source>
        <dbReference type="ARBA" id="ARBA00022776"/>
    </source>
</evidence>
<dbReference type="Pfam" id="PF12862">
    <property type="entry name" value="ANAPC5"/>
    <property type="match status" value="1"/>
</dbReference>
<keyword evidence="11" id="KW-1185">Reference proteome</keyword>
<keyword evidence="3" id="KW-0132">Cell division</keyword>
<dbReference type="GeneID" id="30150874"/>
<evidence type="ECO:0000256" key="3">
    <source>
        <dbReference type="ARBA" id="ARBA00022618"/>
    </source>
</evidence>
<evidence type="ECO:0000256" key="7">
    <source>
        <dbReference type="ARBA" id="ARBA00031069"/>
    </source>
</evidence>
<dbReference type="GO" id="GO:0070979">
    <property type="term" value="P:protein K11-linked ubiquitination"/>
    <property type="evidence" value="ECO:0007669"/>
    <property type="project" value="TreeGrafter"/>
</dbReference>
<gene>
    <name evidence="10" type="ORF">BABINDRAFT_9801</name>
</gene>
<dbReference type="EMBL" id="KV454438">
    <property type="protein sequence ID" value="ODQ77815.1"/>
    <property type="molecule type" value="Genomic_DNA"/>
</dbReference>
<dbReference type="InterPro" id="IPR026000">
    <property type="entry name" value="Apc5_dom"/>
</dbReference>
<evidence type="ECO:0000256" key="2">
    <source>
        <dbReference type="ARBA" id="ARBA00016066"/>
    </source>
</evidence>
<sequence>MAECKPKLILTLSLSPSKVTLLALVTSYCAGVLPRNRNAEVLDTIIRFIDGFSSKEEDQISTLLILPSLNDILGSLKETIAESIREQDESPTAISDFHQIERSLLTTLWSFRSLDALTSFITRAKALLVDTPAQGKQLLSQTTKLLARSSFLGRFVSMLVQDFGLIDFDSAIQLFEAFSEYREETRSQWEEFTGALTRKHEDTTEDNFFEDLMQKNRQLMGLEPLGGVVSVGKQEVIMLATGDLEKLIDKQIYLLEAYGTPTPPALRKVLGLMTQLDNAVIPSSHYAKYLEHLRDNDYEGAFECLHRYFDYMMSHNSKSFYHYALLSQATLHANFNCDNEALRSIEEAISVARENKDVNCLNYLLAWLFNFLKDRPKLLRSQNFYATNDQLLQFLKAKSKQTSQSLHAMAYQFEALQIMLDGGPLNNLLETLTKASFLSINDTMPTFIRNSELQATVWSRIGLCHSAEFYVDIALEACAVKKNLPDEVSVSIRKAYILYAQGDNEKAFALLNKYKEIVLKDGALFRQWESRRLVLLIKMSLNKGRYRIAETYLDRLKAQNVVDLDLQYECDYLLARLWTCLENYSQALQLVLGLTSKFQNDQQQNAYWSLKFNLLAAHIFTKTAVPNRGLTLTIKSLTLAKKAGLMPLLMEGALVLSEILLLLDQEADAFPILESAMPQILLLDNLELKSKAYYLLAKTAFKLLSSTVLVKQNGKIDKPDKRRLNLILDYLAIAINGYKNIYCFKEMIACFQVEERLATLINEEALCQHATDAIGKLMQRISEESRYGIID</sequence>
<dbReference type="GO" id="GO:0051301">
    <property type="term" value="P:cell division"/>
    <property type="evidence" value="ECO:0007669"/>
    <property type="project" value="UniProtKB-KW"/>
</dbReference>
<protein>
    <recommendedName>
        <fullName evidence="2">Anaphase-promoting complex subunit 5</fullName>
    </recommendedName>
    <alternativeName>
        <fullName evidence="7">Cyclosome subunit 5</fullName>
    </alternativeName>
</protein>
<comment type="function">
    <text evidence="8">Component of the anaphase promoting complex/cyclosome (APC/C), a cell cycle-regulated E3 ubiquitin ligase that controls progression through mitosis and the G1 phase of the cell cycle. The APC/C complex acts by mediating ubiquitination and subsequent degradation of target proteins: it mainly mediates the formation of 'Lys-11'-linked polyubiquitin chains and, to a lower extent, the formation of 'Lys-48'- and 'Lys-63'-linked polyubiquitin chains. The APC/C complex catalyzes assembly of branched 'Lys-11'-/'Lys-48'-linked branched ubiquitin chains on target proteins.</text>
</comment>
<dbReference type="GO" id="GO:0005680">
    <property type="term" value="C:anaphase-promoting complex"/>
    <property type="evidence" value="ECO:0007669"/>
    <property type="project" value="InterPro"/>
</dbReference>
<keyword evidence="5" id="KW-0833">Ubl conjugation pathway</keyword>
<dbReference type="GO" id="GO:0045842">
    <property type="term" value="P:positive regulation of mitotic metaphase/anaphase transition"/>
    <property type="evidence" value="ECO:0007669"/>
    <property type="project" value="TreeGrafter"/>
</dbReference>
<organism evidence="10 11">
    <name type="scientific">Babjeviella inositovora NRRL Y-12698</name>
    <dbReference type="NCBI Taxonomy" id="984486"/>
    <lineage>
        <taxon>Eukaryota</taxon>
        <taxon>Fungi</taxon>
        <taxon>Dikarya</taxon>
        <taxon>Ascomycota</taxon>
        <taxon>Saccharomycotina</taxon>
        <taxon>Pichiomycetes</taxon>
        <taxon>Serinales incertae sedis</taxon>
        <taxon>Babjeviella</taxon>
    </lineage>
</organism>
<dbReference type="InterPro" id="IPR011990">
    <property type="entry name" value="TPR-like_helical_dom_sf"/>
</dbReference>
<name>A0A1E3QJE8_9ASCO</name>
<dbReference type="Proteomes" id="UP000094336">
    <property type="component" value="Unassembled WGS sequence"/>
</dbReference>
<keyword evidence="4" id="KW-0498">Mitosis</keyword>
<dbReference type="OrthoDB" id="2504561at2759"/>
<dbReference type="RefSeq" id="XP_018983143.1">
    <property type="nucleotide sequence ID" value="XM_019133021.1"/>
</dbReference>
<accession>A0A1E3QJE8</accession>
<evidence type="ECO:0000313" key="11">
    <source>
        <dbReference type="Proteomes" id="UP000094336"/>
    </source>
</evidence>
<dbReference type="AlphaFoldDB" id="A0A1E3QJE8"/>
<evidence type="ECO:0000313" key="10">
    <source>
        <dbReference type="EMBL" id="ODQ77815.1"/>
    </source>
</evidence>
<evidence type="ECO:0000256" key="8">
    <source>
        <dbReference type="ARBA" id="ARBA00045696"/>
    </source>
</evidence>
<proteinExistence type="inferred from homology"/>
<dbReference type="STRING" id="984486.A0A1E3QJE8"/>
<evidence type="ECO:0000256" key="5">
    <source>
        <dbReference type="ARBA" id="ARBA00022786"/>
    </source>
</evidence>